<feature type="compositionally biased region" description="Low complexity" evidence="3">
    <location>
        <begin position="11"/>
        <end position="27"/>
    </location>
</feature>
<reference evidence="6 7" key="1">
    <citation type="submission" date="2019-06" db="EMBL/GenBank/DDBJ databases">
        <title>Genome sequence of Rhodobacteraceae bacterium D4M1.</title>
        <authorList>
            <person name="Cao J."/>
        </authorList>
    </citation>
    <scope>NUCLEOTIDE SEQUENCE [LARGE SCALE GENOMIC DNA]</scope>
    <source>
        <strain evidence="6 7">D4M1</strain>
        <plasmid evidence="7">pd4m1a</plasmid>
    </source>
</reference>
<evidence type="ECO:0000313" key="7">
    <source>
        <dbReference type="Proteomes" id="UP000305888"/>
    </source>
</evidence>
<dbReference type="PANTHER" id="PTHR36837">
    <property type="entry name" value="POLY(3-HYDROXYALKANOATE) POLYMERASE SUBUNIT PHAC"/>
    <property type="match status" value="1"/>
</dbReference>
<dbReference type="OrthoDB" id="7208816at2"/>
<dbReference type="PANTHER" id="PTHR36837:SF5">
    <property type="entry name" value="POLY-3-HYDROXYBUTYRATE SYNTHASE"/>
    <property type="match status" value="1"/>
</dbReference>
<evidence type="ECO:0000256" key="2">
    <source>
        <dbReference type="ARBA" id="ARBA00023315"/>
    </source>
</evidence>
<feature type="region of interest" description="Disordered" evidence="3">
    <location>
        <begin position="1"/>
        <end position="47"/>
    </location>
</feature>
<dbReference type="Pfam" id="PF12551">
    <property type="entry name" value="PHBC_N"/>
    <property type="match status" value="1"/>
</dbReference>
<evidence type="ECO:0000256" key="3">
    <source>
        <dbReference type="SAM" id="MobiDB-lite"/>
    </source>
</evidence>
<keyword evidence="2" id="KW-0012">Acyltransferase</keyword>
<dbReference type="RefSeq" id="WP_138578112.1">
    <property type="nucleotide sequence ID" value="NZ_CP040819.1"/>
</dbReference>
<name>A0A5B8G443_9RHOB</name>
<evidence type="ECO:0000259" key="5">
    <source>
        <dbReference type="Pfam" id="PF12551"/>
    </source>
</evidence>
<keyword evidence="6" id="KW-0614">Plasmid</keyword>
<dbReference type="InterPro" id="IPR029058">
    <property type="entry name" value="AB_hydrolase_fold"/>
</dbReference>
<gene>
    <name evidence="6" type="ORF">FDP22_20360</name>
</gene>
<geneLocation type="plasmid" evidence="7">
    <name>pd4m1a</name>
</geneLocation>
<sequence length="625" mass="68603">MRVQDPEPSQRPVRAAGTRAGAAPGQAEDVPGTGAQHQAVAPPRIGEEDDPLSDWARLLDHASRAALARSSGGLSPAALTGHYLDWAMHLAASPGKQTALMVKALRKAARFRDYLAAGLTGDGTQEPCIAPLPQDRRFRDPAWQQPPFNLYYQSFLLTQQWWHNATTGVRGVSKSSENAIAFTARQLLDMVSPANFLFTNPEALERTRAEAGQNLVRGMGNLLEDIDARITGKTVPGREDWAPGKTLAVSPGMVVFRNRLMELIQYAPTTDTVRPEPVVICPAWIMKYYILDLSPENSMVRYLTGQGYTVFMISWKNPDEGDRELGMEDYRTLGPMAAFDAALAITGAKTLHAVGYCLGGTLLTIAAAAMAREADARLASVTLFAAQSDFSEAGELMLFINESEVSFLEDMMWERGYLDSSQMAGAFQLLRSNDLIWSRNLKVYLMGEREGLNDLMAWNADATRMPYRMHAQYLRRLFLDNDLANGKFEVAGRPVSLTDIEAPIFAVGTETDHVAPWKSAYKVHRLTETEVTFVLTTGGHNAGVVSEPGHPHRHYRVHTTLAADPFMDADHWAETAEPKQGSWWPEWVSWLGARSGAPVAPPPMGAPGKGLPPLADAPGTYVLME</sequence>
<dbReference type="SUPFAM" id="SSF53474">
    <property type="entry name" value="alpha/beta-Hydrolases"/>
    <property type="match status" value="1"/>
</dbReference>
<dbReference type="Pfam" id="PF07167">
    <property type="entry name" value="PhaC_N"/>
    <property type="match status" value="1"/>
</dbReference>
<dbReference type="Proteomes" id="UP000305888">
    <property type="component" value="Plasmid pD4M1A"/>
</dbReference>
<dbReference type="AlphaFoldDB" id="A0A5B8G443"/>
<dbReference type="GO" id="GO:0042619">
    <property type="term" value="P:poly-hydroxybutyrate biosynthetic process"/>
    <property type="evidence" value="ECO:0007669"/>
    <property type="project" value="InterPro"/>
</dbReference>
<dbReference type="InterPro" id="IPR022211">
    <property type="entry name" value="PHBC_N"/>
</dbReference>
<dbReference type="KEGG" id="ppru:FDP22_20360"/>
<keyword evidence="6" id="KW-0378">Hydrolase</keyword>
<dbReference type="GO" id="GO:0016746">
    <property type="term" value="F:acyltransferase activity"/>
    <property type="evidence" value="ECO:0007669"/>
    <property type="project" value="UniProtKB-KW"/>
</dbReference>
<feature type="domain" description="Poly-beta-hydroxybutyrate polymerase N-terminal" evidence="4">
    <location>
        <begin position="134"/>
        <end position="303"/>
    </location>
</feature>
<organism evidence="6 7">
    <name type="scientific">Paroceanicella profunda</name>
    <dbReference type="NCBI Taxonomy" id="2579971"/>
    <lineage>
        <taxon>Bacteria</taxon>
        <taxon>Pseudomonadati</taxon>
        <taxon>Pseudomonadota</taxon>
        <taxon>Alphaproteobacteria</taxon>
        <taxon>Rhodobacterales</taxon>
        <taxon>Paracoccaceae</taxon>
        <taxon>Paroceanicella</taxon>
    </lineage>
</organism>
<evidence type="ECO:0000313" key="6">
    <source>
        <dbReference type="EMBL" id="QDL94209.1"/>
    </source>
</evidence>
<keyword evidence="7" id="KW-1185">Reference proteome</keyword>
<dbReference type="Gene3D" id="3.40.50.1820">
    <property type="entry name" value="alpha/beta hydrolase"/>
    <property type="match status" value="1"/>
</dbReference>
<keyword evidence="1" id="KW-0808">Transferase</keyword>
<proteinExistence type="predicted"/>
<evidence type="ECO:0000256" key="1">
    <source>
        <dbReference type="ARBA" id="ARBA00022679"/>
    </source>
</evidence>
<dbReference type="GO" id="GO:0016787">
    <property type="term" value="F:hydrolase activity"/>
    <property type="evidence" value="ECO:0007669"/>
    <property type="project" value="UniProtKB-KW"/>
</dbReference>
<dbReference type="InterPro" id="IPR010941">
    <property type="entry name" value="PhaC_N"/>
</dbReference>
<dbReference type="EMBL" id="CP040819">
    <property type="protein sequence ID" value="QDL94209.1"/>
    <property type="molecule type" value="Genomic_DNA"/>
</dbReference>
<dbReference type="InterPro" id="IPR051321">
    <property type="entry name" value="PHA/PHB_synthase"/>
</dbReference>
<evidence type="ECO:0000259" key="4">
    <source>
        <dbReference type="Pfam" id="PF07167"/>
    </source>
</evidence>
<protein>
    <submittedName>
        <fullName evidence="6">Alpha/beta fold hydrolase</fullName>
    </submittedName>
</protein>
<accession>A0A5B8G443</accession>
<feature type="domain" description="Poly-beta-hydroxybutyrate polymerase N-terminal" evidence="5">
    <location>
        <begin position="57"/>
        <end position="96"/>
    </location>
</feature>